<sequence length="34" mass="3811">MTSDALWYGNHRAPLVLRAETGGVFLEKEESLYG</sequence>
<protein>
    <submittedName>
        <fullName evidence="1">Uncharacterized protein</fullName>
    </submittedName>
</protein>
<name>A0A8S5U6A5_9CAUD</name>
<dbReference type="EMBL" id="BK016019">
    <property type="protein sequence ID" value="DAF90017.1"/>
    <property type="molecule type" value="Genomic_DNA"/>
</dbReference>
<proteinExistence type="predicted"/>
<reference evidence="1" key="1">
    <citation type="journal article" date="2021" name="Proc. Natl. Acad. Sci. U.S.A.">
        <title>A Catalog of Tens of Thousands of Viruses from Human Metagenomes Reveals Hidden Associations with Chronic Diseases.</title>
        <authorList>
            <person name="Tisza M.J."/>
            <person name="Buck C.B."/>
        </authorList>
    </citation>
    <scope>NUCLEOTIDE SEQUENCE</scope>
    <source>
        <strain evidence="1">CtBCv9</strain>
    </source>
</reference>
<accession>A0A8S5U6A5</accession>
<evidence type="ECO:0000313" key="1">
    <source>
        <dbReference type="EMBL" id="DAF90017.1"/>
    </source>
</evidence>
<organism evidence="1">
    <name type="scientific">Myoviridae sp. ctBCv9</name>
    <dbReference type="NCBI Taxonomy" id="2825045"/>
    <lineage>
        <taxon>Viruses</taxon>
        <taxon>Duplodnaviria</taxon>
        <taxon>Heunggongvirae</taxon>
        <taxon>Uroviricota</taxon>
        <taxon>Caudoviricetes</taxon>
    </lineage>
</organism>